<sequence length="173" mass="18901">MTRRTYDTWQRKSILSVMVSRADAYLTVDEVLSLLKEQDIQVGRTTVYRTLERLVDEGRMLKVADVRGGAAQYRSAAPEFDATQGQLRCERCGRVLTLSCSMLESFAGHILDEHGFEVDRSKTVLYGICGACAAAACGVPEDATPSASARAAAHHRCLGQCVGHDLSEESCRA</sequence>
<dbReference type="Proteomes" id="UP000700908">
    <property type="component" value="Unassembled WGS sequence"/>
</dbReference>
<dbReference type="SUPFAM" id="SSF46785">
    <property type="entry name" value="Winged helix' DNA-binding domain"/>
    <property type="match status" value="1"/>
</dbReference>
<comment type="caution">
    <text evidence="7">The sequence shown here is derived from an EMBL/GenBank/DDBJ whole genome shotgun (WGS) entry which is preliminary data.</text>
</comment>
<keyword evidence="5" id="KW-0238">DNA-binding</keyword>
<reference evidence="7 8" key="1">
    <citation type="submission" date="2021-08" db="EMBL/GenBank/DDBJ databases">
        <title>Collinsella faecalis sp. nov. isolated from swine faeces.</title>
        <authorList>
            <person name="Oh B.S."/>
            <person name="Lee J.H."/>
        </authorList>
    </citation>
    <scope>NUCLEOTIDE SEQUENCE [LARGE SCALE GENOMIC DNA]</scope>
    <source>
        <strain evidence="7 8">AGMB00827</strain>
    </source>
</reference>
<name>A0ABS7MLQ3_9ACTN</name>
<keyword evidence="3" id="KW-0862">Zinc</keyword>
<dbReference type="RefSeq" id="WP_222200016.1">
    <property type="nucleotide sequence ID" value="NZ_JAIMFO010000009.1"/>
</dbReference>
<dbReference type="InterPro" id="IPR036390">
    <property type="entry name" value="WH_DNA-bd_sf"/>
</dbReference>
<keyword evidence="8" id="KW-1185">Reference proteome</keyword>
<evidence type="ECO:0000256" key="2">
    <source>
        <dbReference type="ARBA" id="ARBA00022491"/>
    </source>
</evidence>
<dbReference type="EMBL" id="JAIMFO010000009">
    <property type="protein sequence ID" value="MBY4798297.1"/>
    <property type="molecule type" value="Genomic_DNA"/>
</dbReference>
<evidence type="ECO:0000256" key="1">
    <source>
        <dbReference type="ARBA" id="ARBA00007957"/>
    </source>
</evidence>
<dbReference type="Gene3D" id="3.30.1490.190">
    <property type="match status" value="1"/>
</dbReference>
<dbReference type="PANTHER" id="PTHR33202:SF22">
    <property type="entry name" value="HYDROGEN PEROXIDE SENSITIVE REPRESSOR"/>
    <property type="match status" value="1"/>
</dbReference>
<proteinExistence type="inferred from homology"/>
<evidence type="ECO:0000256" key="3">
    <source>
        <dbReference type="ARBA" id="ARBA00022833"/>
    </source>
</evidence>
<gene>
    <name evidence="7" type="ORF">K6V98_08055</name>
</gene>
<dbReference type="Pfam" id="PF01475">
    <property type="entry name" value="FUR"/>
    <property type="match status" value="1"/>
</dbReference>
<dbReference type="InterPro" id="IPR043135">
    <property type="entry name" value="Fur_C"/>
</dbReference>
<keyword evidence="6" id="KW-0804">Transcription</keyword>
<keyword evidence="4" id="KW-0805">Transcription regulation</keyword>
<evidence type="ECO:0000256" key="5">
    <source>
        <dbReference type="ARBA" id="ARBA00023125"/>
    </source>
</evidence>
<evidence type="ECO:0000256" key="4">
    <source>
        <dbReference type="ARBA" id="ARBA00023015"/>
    </source>
</evidence>
<keyword evidence="2" id="KW-0678">Repressor</keyword>
<organism evidence="7 8">
    <name type="scientific">Collinsella ureilytica</name>
    <dbReference type="NCBI Taxonomy" id="2869515"/>
    <lineage>
        <taxon>Bacteria</taxon>
        <taxon>Bacillati</taxon>
        <taxon>Actinomycetota</taxon>
        <taxon>Coriobacteriia</taxon>
        <taxon>Coriobacteriales</taxon>
        <taxon>Coriobacteriaceae</taxon>
        <taxon>Collinsella</taxon>
    </lineage>
</organism>
<dbReference type="InterPro" id="IPR002481">
    <property type="entry name" value="FUR"/>
</dbReference>
<dbReference type="InterPro" id="IPR036388">
    <property type="entry name" value="WH-like_DNA-bd_sf"/>
</dbReference>
<accession>A0ABS7MLQ3</accession>
<dbReference type="Gene3D" id="1.10.10.10">
    <property type="entry name" value="Winged helix-like DNA-binding domain superfamily/Winged helix DNA-binding domain"/>
    <property type="match status" value="1"/>
</dbReference>
<dbReference type="PANTHER" id="PTHR33202">
    <property type="entry name" value="ZINC UPTAKE REGULATION PROTEIN"/>
    <property type="match status" value="1"/>
</dbReference>
<evidence type="ECO:0000256" key="6">
    <source>
        <dbReference type="ARBA" id="ARBA00023163"/>
    </source>
</evidence>
<evidence type="ECO:0000313" key="7">
    <source>
        <dbReference type="EMBL" id="MBY4798297.1"/>
    </source>
</evidence>
<protein>
    <submittedName>
        <fullName evidence="7">Transcriptional repressor</fullName>
    </submittedName>
</protein>
<evidence type="ECO:0000313" key="8">
    <source>
        <dbReference type="Proteomes" id="UP000700908"/>
    </source>
</evidence>
<comment type="similarity">
    <text evidence="1">Belongs to the Fur family.</text>
</comment>
<dbReference type="CDD" id="cd07153">
    <property type="entry name" value="Fur_like"/>
    <property type="match status" value="1"/>
</dbReference>